<dbReference type="SMART" id="SM00195">
    <property type="entry name" value="DSPc"/>
    <property type="match status" value="1"/>
</dbReference>
<dbReference type="Pfam" id="PF22784">
    <property type="entry name" value="PTP-SAK"/>
    <property type="match status" value="1"/>
</dbReference>
<dbReference type="PROSITE" id="PS50054">
    <property type="entry name" value="TYR_PHOSPHATASE_DUAL"/>
    <property type="match status" value="1"/>
</dbReference>
<dbReference type="GO" id="GO:0004722">
    <property type="term" value="F:protein serine/threonine phosphatase activity"/>
    <property type="evidence" value="ECO:0007669"/>
    <property type="project" value="UniProtKB-EC"/>
</dbReference>
<evidence type="ECO:0000259" key="16">
    <source>
        <dbReference type="PROSITE" id="PS50054"/>
    </source>
</evidence>
<comment type="caution">
    <text evidence="18">The sequence shown here is derived from an EMBL/GenBank/DDBJ whole genome shotgun (WGS) entry which is preliminary data.</text>
</comment>
<dbReference type="PROSITE" id="PS00383">
    <property type="entry name" value="TYR_PHOSPHATASE_1"/>
    <property type="match status" value="1"/>
</dbReference>
<dbReference type="CDD" id="cd14504">
    <property type="entry name" value="DUSP23"/>
    <property type="match status" value="1"/>
</dbReference>
<dbReference type="Gene3D" id="3.90.190.10">
    <property type="entry name" value="Protein tyrosine phosphatase superfamily"/>
    <property type="match status" value="1"/>
</dbReference>
<evidence type="ECO:0000256" key="6">
    <source>
        <dbReference type="ARBA" id="ARBA00022490"/>
    </source>
</evidence>
<comment type="similarity">
    <text evidence="3">Belongs to the protein-tyrosine phosphatase family. Non-receptor class dual specificity subfamily.</text>
</comment>
<evidence type="ECO:0000256" key="9">
    <source>
        <dbReference type="ARBA" id="ARBA00023242"/>
    </source>
</evidence>
<evidence type="ECO:0000256" key="4">
    <source>
        <dbReference type="ARBA" id="ARBA00013064"/>
    </source>
</evidence>
<evidence type="ECO:0000259" key="17">
    <source>
        <dbReference type="PROSITE" id="PS50056"/>
    </source>
</evidence>
<dbReference type="EMBL" id="CAHIKZ030004896">
    <property type="protein sequence ID" value="CAE1316850.1"/>
    <property type="molecule type" value="Genomic_DNA"/>
</dbReference>
<evidence type="ECO:0000256" key="14">
    <source>
        <dbReference type="ARBA" id="ARBA00081937"/>
    </source>
</evidence>
<dbReference type="GO" id="GO:0005829">
    <property type="term" value="C:cytosol"/>
    <property type="evidence" value="ECO:0007669"/>
    <property type="project" value="UniProtKB-SubCell"/>
</dbReference>
<reference evidence="18" key="1">
    <citation type="submission" date="2021-01" db="EMBL/GenBank/DDBJ databases">
        <authorList>
            <person name="Li R."/>
            <person name="Bekaert M."/>
        </authorList>
    </citation>
    <scope>NUCLEOTIDE SEQUENCE</scope>
    <source>
        <strain evidence="18">Farmed</strain>
    </source>
</reference>
<comment type="catalytic activity">
    <reaction evidence="10">
        <text>O-phospho-L-seryl-[protein] + H2O = L-seryl-[protein] + phosphate</text>
        <dbReference type="Rhea" id="RHEA:20629"/>
        <dbReference type="Rhea" id="RHEA-COMP:9863"/>
        <dbReference type="Rhea" id="RHEA-COMP:11604"/>
        <dbReference type="ChEBI" id="CHEBI:15377"/>
        <dbReference type="ChEBI" id="CHEBI:29999"/>
        <dbReference type="ChEBI" id="CHEBI:43474"/>
        <dbReference type="ChEBI" id="CHEBI:83421"/>
        <dbReference type="EC" id="3.1.3.16"/>
    </reaction>
</comment>
<evidence type="ECO:0000313" key="18">
    <source>
        <dbReference type="EMBL" id="CAE1316850.1"/>
    </source>
</evidence>
<evidence type="ECO:0000256" key="8">
    <source>
        <dbReference type="ARBA" id="ARBA00022912"/>
    </source>
</evidence>
<keyword evidence="6" id="KW-0963">Cytoplasm</keyword>
<keyword evidence="9" id="KW-0539">Nucleus</keyword>
<evidence type="ECO:0000256" key="7">
    <source>
        <dbReference type="ARBA" id="ARBA00022801"/>
    </source>
</evidence>
<accession>A0A812EA75</accession>
<sequence>MTRNCKEGLLLCLNENRLKPKGCGQGLQLAGPIMSFRMYHILVLVCLLLEVHMSAADALQSTAATTLSNEAPLEVPCLPTIAIDPSSTPLAVMSQPASSSSSISHSVSAPDLSPSNNNNNNNDGQQGQSFHSQILPKMPKNFSWVVDGFLAALGFPNEPANMMYLVKHGIKYLISLTAELTPSIKGFEDKLVWYHIKIKDFAPPTLEQVDEFLKVVEKARSENTGVAVHCLMGKGRTGCMLACYFVKEWELPAEDALRYVRELRPGSVQTRVQADVVRKFEKNFKGARGVT</sequence>
<keyword evidence="8" id="KW-0904">Protein phosphatase</keyword>
<comment type="subcellular location">
    <subcellularLocation>
        <location evidence="2">Cytoplasm</location>
        <location evidence="2">Cytosol</location>
    </subcellularLocation>
    <subcellularLocation>
        <location evidence="1">Nucleus</location>
    </subcellularLocation>
</comment>
<feature type="domain" description="Tyrosine specific protein phosphatases" evidence="17">
    <location>
        <begin position="210"/>
        <end position="275"/>
    </location>
</feature>
<dbReference type="GO" id="GO:0005634">
    <property type="term" value="C:nucleus"/>
    <property type="evidence" value="ECO:0007669"/>
    <property type="project" value="UniProtKB-SubCell"/>
</dbReference>
<feature type="domain" description="Tyrosine-protein phosphatase" evidence="16">
    <location>
        <begin position="141"/>
        <end position="289"/>
    </location>
</feature>
<dbReference type="EC" id="3.1.3.48" evidence="4"/>
<keyword evidence="7 18" id="KW-0378">Hydrolase</keyword>
<comment type="catalytic activity">
    <reaction evidence="11">
        <text>O-phospho-L-threonyl-[protein] + H2O = L-threonyl-[protein] + phosphate</text>
        <dbReference type="Rhea" id="RHEA:47004"/>
        <dbReference type="Rhea" id="RHEA-COMP:11060"/>
        <dbReference type="Rhea" id="RHEA-COMP:11605"/>
        <dbReference type="ChEBI" id="CHEBI:15377"/>
        <dbReference type="ChEBI" id="CHEBI:30013"/>
        <dbReference type="ChEBI" id="CHEBI:43474"/>
        <dbReference type="ChEBI" id="CHEBI:61977"/>
        <dbReference type="EC" id="3.1.3.16"/>
    </reaction>
</comment>
<dbReference type="SMART" id="SM00404">
    <property type="entry name" value="PTPc_motif"/>
    <property type="match status" value="1"/>
</dbReference>
<dbReference type="InterPro" id="IPR057023">
    <property type="entry name" value="PTP-SAK"/>
</dbReference>
<evidence type="ECO:0000256" key="13">
    <source>
        <dbReference type="ARBA" id="ARBA00068789"/>
    </source>
</evidence>
<dbReference type="InterPro" id="IPR003595">
    <property type="entry name" value="Tyr_Pase_cat"/>
</dbReference>
<evidence type="ECO:0000256" key="11">
    <source>
        <dbReference type="ARBA" id="ARBA00048336"/>
    </source>
</evidence>
<evidence type="ECO:0000256" key="10">
    <source>
        <dbReference type="ARBA" id="ARBA00047761"/>
    </source>
</evidence>
<name>A0A812EA75_ACAPH</name>
<dbReference type="Proteomes" id="UP000597762">
    <property type="component" value="Unassembled WGS sequence"/>
</dbReference>
<evidence type="ECO:0000256" key="3">
    <source>
        <dbReference type="ARBA" id="ARBA00008601"/>
    </source>
</evidence>
<evidence type="ECO:0000256" key="12">
    <source>
        <dbReference type="ARBA" id="ARBA00053915"/>
    </source>
</evidence>
<evidence type="ECO:0000256" key="5">
    <source>
        <dbReference type="ARBA" id="ARBA00013081"/>
    </source>
</evidence>
<dbReference type="InterPro" id="IPR016130">
    <property type="entry name" value="Tyr_Pase_AS"/>
</dbReference>
<dbReference type="FunFam" id="3.90.190.10:FF:000063">
    <property type="entry name" value="Dual specificity phosphatase 23"/>
    <property type="match status" value="1"/>
</dbReference>
<evidence type="ECO:0000256" key="15">
    <source>
        <dbReference type="SAM" id="MobiDB-lite"/>
    </source>
</evidence>
<dbReference type="PANTHER" id="PTHR23339">
    <property type="entry name" value="TYROSINE SPECIFIC PROTEIN PHOSPHATASE AND DUAL SPECIFICITY PROTEIN PHOSPHATASE"/>
    <property type="match status" value="1"/>
</dbReference>
<dbReference type="EC" id="3.1.3.16" evidence="5"/>
<dbReference type="InterPro" id="IPR000387">
    <property type="entry name" value="Tyr_Pase_dom"/>
</dbReference>
<dbReference type="PROSITE" id="PS50056">
    <property type="entry name" value="TYR_PHOSPHATASE_2"/>
    <property type="match status" value="1"/>
</dbReference>
<evidence type="ECO:0000256" key="2">
    <source>
        <dbReference type="ARBA" id="ARBA00004514"/>
    </source>
</evidence>
<feature type="region of interest" description="Disordered" evidence="15">
    <location>
        <begin position="92"/>
        <end position="130"/>
    </location>
</feature>
<feature type="compositionally biased region" description="Low complexity" evidence="15">
    <location>
        <begin position="94"/>
        <end position="108"/>
    </location>
</feature>
<gene>
    <name evidence="18" type="ORF">SPHA_67564</name>
</gene>
<dbReference type="GO" id="GO:0004725">
    <property type="term" value="F:protein tyrosine phosphatase activity"/>
    <property type="evidence" value="ECO:0007669"/>
    <property type="project" value="UniProtKB-EC"/>
</dbReference>
<evidence type="ECO:0000313" key="19">
    <source>
        <dbReference type="Proteomes" id="UP000597762"/>
    </source>
</evidence>
<protein>
    <recommendedName>
        <fullName evidence="13">Dual specificity protein phosphatase 23</fullName>
        <ecNumber evidence="5">3.1.3.16</ecNumber>
        <ecNumber evidence="4">3.1.3.48</ecNumber>
    </recommendedName>
    <alternativeName>
        <fullName evidence="14">Low molecular mass dual specificity phosphatase 3</fullName>
    </alternativeName>
</protein>
<comment type="function">
    <text evidence="12">Protein phosphatase that mediates dephosphorylation of proteins phosphorylated on Tyr and Ser/Thr residues. In vitro, it can dephosphorylate p44-ERK1 (MAPK3) but not p54 SAPK-beta (MAPK10) in vitro. Able to enhance activation of JNK and p38 (MAPK14).</text>
</comment>
<organism evidence="18 19">
    <name type="scientific">Acanthosepion pharaonis</name>
    <name type="common">Pharaoh cuttlefish</name>
    <name type="synonym">Sepia pharaonis</name>
    <dbReference type="NCBI Taxonomy" id="158019"/>
    <lineage>
        <taxon>Eukaryota</taxon>
        <taxon>Metazoa</taxon>
        <taxon>Spiralia</taxon>
        <taxon>Lophotrochozoa</taxon>
        <taxon>Mollusca</taxon>
        <taxon>Cephalopoda</taxon>
        <taxon>Coleoidea</taxon>
        <taxon>Decapodiformes</taxon>
        <taxon>Sepiida</taxon>
        <taxon>Sepiina</taxon>
        <taxon>Sepiidae</taxon>
        <taxon>Acanthosepion</taxon>
    </lineage>
</organism>
<dbReference type="InterPro" id="IPR050561">
    <property type="entry name" value="PTP"/>
</dbReference>
<evidence type="ECO:0000256" key="1">
    <source>
        <dbReference type="ARBA" id="ARBA00004123"/>
    </source>
</evidence>
<dbReference type="OrthoDB" id="432447at2759"/>
<dbReference type="AlphaFoldDB" id="A0A812EA75"/>
<proteinExistence type="inferred from homology"/>
<dbReference type="InterPro" id="IPR029021">
    <property type="entry name" value="Prot-tyrosine_phosphatase-like"/>
</dbReference>
<keyword evidence="19" id="KW-1185">Reference proteome</keyword>
<dbReference type="SUPFAM" id="SSF52799">
    <property type="entry name" value="(Phosphotyrosine protein) phosphatases II"/>
    <property type="match status" value="1"/>
</dbReference>
<dbReference type="InterPro" id="IPR020422">
    <property type="entry name" value="TYR_PHOSPHATASE_DUAL_dom"/>
</dbReference>